<evidence type="ECO:0000259" key="4">
    <source>
        <dbReference type="Pfam" id="PF13458"/>
    </source>
</evidence>
<dbReference type="NCBIfam" id="TIGR03863">
    <property type="entry name" value="PQQ_ABC_bind"/>
    <property type="match status" value="1"/>
</dbReference>
<dbReference type="PANTHER" id="PTHR30483:SF6">
    <property type="entry name" value="PERIPLASMIC BINDING PROTEIN OF ABC TRANSPORTER FOR NATURAL AMINO ACIDS"/>
    <property type="match status" value="1"/>
</dbReference>
<dbReference type="InterPro" id="IPR022478">
    <property type="entry name" value="ABC_transptr_sub-bd_PQQ"/>
</dbReference>
<reference evidence="5" key="1">
    <citation type="submission" date="2022-08" db="EMBL/GenBank/DDBJ databases">
        <title>Chelativorans sichuanense sp. nov., a paraffin oil-degrading bacterium isolated from a mixture of oil-based drill cuttings and paddy soil.</title>
        <authorList>
            <person name="Yu J."/>
            <person name="Liu H."/>
            <person name="Chen Q."/>
        </authorList>
    </citation>
    <scope>NUCLEOTIDE SEQUENCE</scope>
    <source>
        <strain evidence="5">SCAU 2101</strain>
    </source>
</reference>
<dbReference type="PANTHER" id="PTHR30483">
    <property type="entry name" value="LEUCINE-SPECIFIC-BINDING PROTEIN"/>
    <property type="match status" value="1"/>
</dbReference>
<dbReference type="Pfam" id="PF13458">
    <property type="entry name" value="Peripla_BP_6"/>
    <property type="match status" value="1"/>
</dbReference>
<dbReference type="GO" id="GO:0006865">
    <property type="term" value="P:amino acid transport"/>
    <property type="evidence" value="ECO:0007669"/>
    <property type="project" value="UniProtKB-KW"/>
</dbReference>
<dbReference type="InterPro" id="IPR051010">
    <property type="entry name" value="BCAA_transport"/>
</dbReference>
<evidence type="ECO:0000256" key="3">
    <source>
        <dbReference type="ARBA" id="ARBA00022970"/>
    </source>
</evidence>
<dbReference type="SUPFAM" id="SSF53822">
    <property type="entry name" value="Periplasmic binding protein-like I"/>
    <property type="match status" value="1"/>
</dbReference>
<dbReference type="EMBL" id="JAODNV010000009">
    <property type="protein sequence ID" value="MCT8990393.1"/>
    <property type="molecule type" value="Genomic_DNA"/>
</dbReference>
<accession>A0A9X2X808</accession>
<proteinExistence type="inferred from homology"/>
<gene>
    <name evidence="5" type="ORF">NYR54_08815</name>
</gene>
<organism evidence="5 6">
    <name type="scientific">Chelativorans petroleitrophicus</name>
    <dbReference type="NCBI Taxonomy" id="2975484"/>
    <lineage>
        <taxon>Bacteria</taxon>
        <taxon>Pseudomonadati</taxon>
        <taxon>Pseudomonadota</taxon>
        <taxon>Alphaproteobacteria</taxon>
        <taxon>Hyphomicrobiales</taxon>
        <taxon>Phyllobacteriaceae</taxon>
        <taxon>Chelativorans</taxon>
    </lineage>
</organism>
<dbReference type="InterPro" id="IPR028081">
    <property type="entry name" value="Leu-bd"/>
</dbReference>
<protein>
    <submittedName>
        <fullName evidence="5">ABC transporter substrate-binding protein</fullName>
    </submittedName>
</protein>
<keyword evidence="2" id="KW-0732">Signal</keyword>
<comment type="similarity">
    <text evidence="1">Belongs to the leucine-binding protein family.</text>
</comment>
<evidence type="ECO:0000256" key="2">
    <source>
        <dbReference type="ARBA" id="ARBA00022729"/>
    </source>
</evidence>
<dbReference type="CDD" id="cd06268">
    <property type="entry name" value="PBP1_ABC_transporter_LIVBP-like"/>
    <property type="match status" value="1"/>
</dbReference>
<dbReference type="RefSeq" id="WP_261515264.1">
    <property type="nucleotide sequence ID" value="NZ_JAODNV010000009.1"/>
</dbReference>
<evidence type="ECO:0000256" key="1">
    <source>
        <dbReference type="ARBA" id="ARBA00010062"/>
    </source>
</evidence>
<keyword evidence="3" id="KW-0029">Amino-acid transport</keyword>
<dbReference type="Gene3D" id="3.40.50.2300">
    <property type="match status" value="4"/>
</dbReference>
<dbReference type="Proteomes" id="UP001149009">
    <property type="component" value="Unassembled WGS sequence"/>
</dbReference>
<name>A0A9X2X808_9HYPH</name>
<feature type="domain" description="Leucine-binding protein" evidence="4">
    <location>
        <begin position="64"/>
        <end position="219"/>
    </location>
</feature>
<keyword evidence="3" id="KW-0813">Transport</keyword>
<dbReference type="InterPro" id="IPR028082">
    <property type="entry name" value="Peripla_BP_I"/>
</dbReference>
<keyword evidence="6" id="KW-1185">Reference proteome</keyword>
<sequence length="366" mass="40523">MLMGYVELADDPRYDEDRAEAEIPVRPLGRPFDATAVGISDAEQIGKVIGVDFAIERKSGQNIEELIAATQAWSEQGVGFILADLPAPQLLELADALIDRDMMIFNVAAPEDALRGESCRENVIHVIPSYTMLADALVQYLAFRNWRKILVLQGPLEGDAQMVAAVERAAQRFGAQIVEVRPFQLTNDPRQREQSNVALVTSDADYDVVFVADTDGEFARYVPYATQLPRPVVGAAGLVPSAWHWSWERHGAPQLNSRFEKAAGRRMAGEDWAAWTAIKAVVQSVLRSKSTDFQPVKDYLLGERLTIDGFKGNPLSVRSWDHQIRQPILLTVGNAVIARAPLEGFLHQTNELDTLGVDEPETACQF</sequence>
<dbReference type="AlphaFoldDB" id="A0A9X2X808"/>
<evidence type="ECO:0000313" key="5">
    <source>
        <dbReference type="EMBL" id="MCT8990393.1"/>
    </source>
</evidence>
<evidence type="ECO:0000313" key="6">
    <source>
        <dbReference type="Proteomes" id="UP001149009"/>
    </source>
</evidence>
<comment type="caution">
    <text evidence="5">The sequence shown here is derived from an EMBL/GenBank/DDBJ whole genome shotgun (WGS) entry which is preliminary data.</text>
</comment>